<organism evidence="1 2">
    <name type="scientific">Actinomycetospora termitidis</name>
    <dbReference type="NCBI Taxonomy" id="3053470"/>
    <lineage>
        <taxon>Bacteria</taxon>
        <taxon>Bacillati</taxon>
        <taxon>Actinomycetota</taxon>
        <taxon>Actinomycetes</taxon>
        <taxon>Pseudonocardiales</taxon>
        <taxon>Pseudonocardiaceae</taxon>
        <taxon>Actinomycetospora</taxon>
    </lineage>
</organism>
<dbReference type="InterPro" id="IPR032710">
    <property type="entry name" value="NTF2-like_dom_sf"/>
</dbReference>
<reference evidence="1 2" key="1">
    <citation type="submission" date="2023-06" db="EMBL/GenBank/DDBJ databases">
        <title>Actinomycetospora Odt1-22.</title>
        <authorList>
            <person name="Supong K."/>
        </authorList>
    </citation>
    <scope>NUCLEOTIDE SEQUENCE [LARGE SCALE GENOMIC DNA]</scope>
    <source>
        <strain evidence="1 2">Odt1-22</strain>
    </source>
</reference>
<gene>
    <name evidence="1" type="ORF">QRT03_17990</name>
</gene>
<dbReference type="SUPFAM" id="SSF54427">
    <property type="entry name" value="NTF2-like"/>
    <property type="match status" value="2"/>
</dbReference>
<evidence type="ECO:0008006" key="3">
    <source>
        <dbReference type="Google" id="ProtNLM"/>
    </source>
</evidence>
<accession>A0ABT7MB54</accession>
<sequence length="236" mass="25396">MTETSTVPAVPDLALRWCRMWNAEPTLAHELLTPDAVQWSGLTPGLDDLVGPEPTVPFMTRWAIDPGPRFTPRLAAADGAGWLAYCWDAVLPDGRILSGLDVNALRDGRVAENWTIAGDRRITAADPTPRSASRDVLLGVARGWARGTEAVLAPDVVLHSRLAEVGDVDGRDAVAAVLRARGAAAVHREPIVDPDRGTATVMWTAPTGGNGLDLLVVRDDRVVDVRSFPAARPFRY</sequence>
<dbReference type="Proteomes" id="UP001231924">
    <property type="component" value="Unassembled WGS sequence"/>
</dbReference>
<comment type="caution">
    <text evidence="1">The sequence shown here is derived from an EMBL/GenBank/DDBJ whole genome shotgun (WGS) entry which is preliminary data.</text>
</comment>
<dbReference type="Gene3D" id="3.10.450.50">
    <property type="match status" value="2"/>
</dbReference>
<keyword evidence="2" id="KW-1185">Reference proteome</keyword>
<protein>
    <recommendedName>
        <fullName evidence="3">SnoaL-like domain-containing protein</fullName>
    </recommendedName>
</protein>
<proteinExistence type="predicted"/>
<dbReference type="RefSeq" id="WP_286054311.1">
    <property type="nucleotide sequence ID" value="NZ_JASVWF010000003.1"/>
</dbReference>
<evidence type="ECO:0000313" key="1">
    <source>
        <dbReference type="EMBL" id="MDL5157863.1"/>
    </source>
</evidence>
<dbReference type="EMBL" id="JASVWF010000003">
    <property type="protein sequence ID" value="MDL5157863.1"/>
    <property type="molecule type" value="Genomic_DNA"/>
</dbReference>
<name>A0ABT7MB54_9PSEU</name>
<evidence type="ECO:0000313" key="2">
    <source>
        <dbReference type="Proteomes" id="UP001231924"/>
    </source>
</evidence>